<dbReference type="OrthoDB" id="431588at2759"/>
<reference evidence="2" key="3">
    <citation type="submission" date="2015-06" db="UniProtKB">
        <authorList>
            <consortium name="EnsemblMetazoa"/>
        </authorList>
    </citation>
    <scope>IDENTIFICATION</scope>
</reference>
<keyword evidence="3" id="KW-1185">Reference proteome</keyword>
<evidence type="ECO:0000313" key="1">
    <source>
        <dbReference type="EMBL" id="ESN93873.1"/>
    </source>
</evidence>
<name>T1FG06_HELRO</name>
<dbReference type="RefSeq" id="XP_009028077.1">
    <property type="nucleotide sequence ID" value="XM_009029829.1"/>
</dbReference>
<sequence length="123" mass="14059">MICNLTDCNKTYQRNVASGKVYRQMFDAEVQLVSSLMKSKSEIEEKWSSLKSVAREPKILLAPPKKCYVGDDDYDVTDGDGDDELRKVRRKVSSLPDIIVKQESSSRRDNILERVKNMKSAKL</sequence>
<reference evidence="3" key="1">
    <citation type="submission" date="2012-12" db="EMBL/GenBank/DDBJ databases">
        <authorList>
            <person name="Hellsten U."/>
            <person name="Grimwood J."/>
            <person name="Chapman J.A."/>
            <person name="Shapiro H."/>
            <person name="Aerts A."/>
            <person name="Otillar R.P."/>
            <person name="Terry A.Y."/>
            <person name="Boore J.L."/>
            <person name="Simakov O."/>
            <person name="Marletaz F."/>
            <person name="Cho S.-J."/>
            <person name="Edsinger-Gonzales E."/>
            <person name="Havlak P."/>
            <person name="Kuo D.-H."/>
            <person name="Larsson T."/>
            <person name="Lv J."/>
            <person name="Arendt D."/>
            <person name="Savage R."/>
            <person name="Osoegawa K."/>
            <person name="de Jong P."/>
            <person name="Lindberg D.R."/>
            <person name="Seaver E.C."/>
            <person name="Weisblat D.A."/>
            <person name="Putnam N.H."/>
            <person name="Grigoriev I.V."/>
            <person name="Rokhsar D.S."/>
        </authorList>
    </citation>
    <scope>NUCLEOTIDE SEQUENCE</scope>
</reference>
<dbReference type="HOGENOM" id="CLU_2017713_0_0_1"/>
<dbReference type="Proteomes" id="UP000015101">
    <property type="component" value="Unassembled WGS sequence"/>
</dbReference>
<dbReference type="CTD" id="20207755"/>
<dbReference type="EMBL" id="AMQM01007242">
    <property type="status" value="NOT_ANNOTATED_CDS"/>
    <property type="molecule type" value="Genomic_DNA"/>
</dbReference>
<gene>
    <name evidence="2" type="primary">20207755</name>
    <name evidence="1" type="ORF">HELRODRAFT_180526</name>
</gene>
<accession>T1FG06</accession>
<dbReference type="InParanoid" id="T1FG06"/>
<evidence type="ECO:0000313" key="2">
    <source>
        <dbReference type="EnsemblMetazoa" id="HelroP180526"/>
    </source>
</evidence>
<evidence type="ECO:0000313" key="3">
    <source>
        <dbReference type="Proteomes" id="UP000015101"/>
    </source>
</evidence>
<protein>
    <submittedName>
        <fullName evidence="1 2">Uncharacterized protein</fullName>
    </submittedName>
</protein>
<dbReference type="EnsemblMetazoa" id="HelroT180526">
    <property type="protein sequence ID" value="HelroP180526"/>
    <property type="gene ID" value="HelroG180526"/>
</dbReference>
<dbReference type="GeneID" id="20207755"/>
<dbReference type="AlphaFoldDB" id="T1FG06"/>
<dbReference type="KEGG" id="hro:HELRODRAFT_180526"/>
<proteinExistence type="predicted"/>
<reference evidence="1 3" key="2">
    <citation type="journal article" date="2013" name="Nature">
        <title>Insights into bilaterian evolution from three spiralian genomes.</title>
        <authorList>
            <person name="Simakov O."/>
            <person name="Marletaz F."/>
            <person name="Cho S.J."/>
            <person name="Edsinger-Gonzales E."/>
            <person name="Havlak P."/>
            <person name="Hellsten U."/>
            <person name="Kuo D.H."/>
            <person name="Larsson T."/>
            <person name="Lv J."/>
            <person name="Arendt D."/>
            <person name="Savage R."/>
            <person name="Osoegawa K."/>
            <person name="de Jong P."/>
            <person name="Grimwood J."/>
            <person name="Chapman J.A."/>
            <person name="Shapiro H."/>
            <person name="Aerts A."/>
            <person name="Otillar R.P."/>
            <person name="Terry A.Y."/>
            <person name="Boore J.L."/>
            <person name="Grigoriev I.V."/>
            <person name="Lindberg D.R."/>
            <person name="Seaver E.C."/>
            <person name="Weisblat D.A."/>
            <person name="Putnam N.H."/>
            <person name="Rokhsar D.S."/>
        </authorList>
    </citation>
    <scope>NUCLEOTIDE SEQUENCE</scope>
</reference>
<dbReference type="EMBL" id="KB097587">
    <property type="protein sequence ID" value="ESN93873.1"/>
    <property type="molecule type" value="Genomic_DNA"/>
</dbReference>
<organism evidence="2 3">
    <name type="scientific">Helobdella robusta</name>
    <name type="common">Californian leech</name>
    <dbReference type="NCBI Taxonomy" id="6412"/>
    <lineage>
        <taxon>Eukaryota</taxon>
        <taxon>Metazoa</taxon>
        <taxon>Spiralia</taxon>
        <taxon>Lophotrochozoa</taxon>
        <taxon>Annelida</taxon>
        <taxon>Clitellata</taxon>
        <taxon>Hirudinea</taxon>
        <taxon>Rhynchobdellida</taxon>
        <taxon>Glossiphoniidae</taxon>
        <taxon>Helobdella</taxon>
    </lineage>
</organism>